<evidence type="ECO:0000313" key="12">
    <source>
        <dbReference type="Proteomes" id="UP001335648"/>
    </source>
</evidence>
<evidence type="ECO:0000256" key="9">
    <source>
        <dbReference type="SAM" id="Phobius"/>
    </source>
</evidence>
<comment type="subcellular location">
    <subcellularLocation>
        <location evidence="1">Membrane</location>
        <topology evidence="1">Multi-pass membrane protein</topology>
    </subcellularLocation>
</comment>
<dbReference type="GO" id="GO:0005886">
    <property type="term" value="C:plasma membrane"/>
    <property type="evidence" value="ECO:0007669"/>
    <property type="project" value="TreeGrafter"/>
</dbReference>
<keyword evidence="4" id="KW-0297">G-protein coupled receptor</keyword>
<evidence type="ECO:0000256" key="4">
    <source>
        <dbReference type="ARBA" id="ARBA00023040"/>
    </source>
</evidence>
<dbReference type="GO" id="GO:0007200">
    <property type="term" value="P:phospholipase C-activating G protein-coupled receptor signaling pathway"/>
    <property type="evidence" value="ECO:0007669"/>
    <property type="project" value="TreeGrafter"/>
</dbReference>
<gene>
    <name evidence="11" type="ORF">CesoFtcFv8_012795</name>
</gene>
<dbReference type="PANTHER" id="PTHR24232">
    <property type="entry name" value="G-PROTEIN COUPLED RECEPTOR"/>
    <property type="match status" value="1"/>
</dbReference>
<dbReference type="PANTHER" id="PTHR24232:SF7">
    <property type="entry name" value="G-PROTEIN COUPLED RECEPTOR 20"/>
    <property type="match status" value="1"/>
</dbReference>
<evidence type="ECO:0000256" key="5">
    <source>
        <dbReference type="ARBA" id="ARBA00023136"/>
    </source>
</evidence>
<evidence type="ECO:0000259" key="10">
    <source>
        <dbReference type="PROSITE" id="PS50262"/>
    </source>
</evidence>
<reference evidence="11 12" key="1">
    <citation type="journal article" date="2023" name="Mol. Biol. Evol.">
        <title>Genomics of Secondarily Temperate Adaptation in the Only Non-Antarctic Icefish.</title>
        <authorList>
            <person name="Rivera-Colon A.G."/>
            <person name="Rayamajhi N."/>
            <person name="Minhas B.F."/>
            <person name="Madrigal G."/>
            <person name="Bilyk K.T."/>
            <person name="Yoon V."/>
            <person name="Hune M."/>
            <person name="Gregory S."/>
            <person name="Cheng C.H.C."/>
            <person name="Catchen J.M."/>
        </authorList>
    </citation>
    <scope>NUCLEOTIDE SEQUENCE [LARGE SCALE GENOMIC DNA]</scope>
    <source>
        <strain evidence="11">JC2023a</strain>
    </source>
</reference>
<dbReference type="GO" id="GO:0004930">
    <property type="term" value="F:G protein-coupled receptor activity"/>
    <property type="evidence" value="ECO:0007669"/>
    <property type="project" value="UniProtKB-KW"/>
</dbReference>
<evidence type="ECO:0000256" key="7">
    <source>
        <dbReference type="ARBA" id="ARBA00023180"/>
    </source>
</evidence>
<keyword evidence="6" id="KW-0675">Receptor</keyword>
<feature type="domain" description="G-protein coupled receptors family 1 profile" evidence="10">
    <location>
        <begin position="1"/>
        <end position="178"/>
    </location>
</feature>
<keyword evidence="5 9" id="KW-0472">Membrane</keyword>
<dbReference type="PROSITE" id="PS50262">
    <property type="entry name" value="G_PROTEIN_RECEP_F1_2"/>
    <property type="match status" value="1"/>
</dbReference>
<feature type="transmembrane region" description="Helical" evidence="9">
    <location>
        <begin position="158"/>
        <end position="181"/>
    </location>
</feature>
<dbReference type="Gene3D" id="1.20.1070.10">
    <property type="entry name" value="Rhodopsin 7-helix transmembrane proteins"/>
    <property type="match status" value="2"/>
</dbReference>
<evidence type="ECO:0000256" key="2">
    <source>
        <dbReference type="ARBA" id="ARBA00022692"/>
    </source>
</evidence>
<feature type="transmembrane region" description="Helical" evidence="9">
    <location>
        <begin position="88"/>
        <end position="104"/>
    </location>
</feature>
<evidence type="ECO:0000256" key="3">
    <source>
        <dbReference type="ARBA" id="ARBA00022989"/>
    </source>
</evidence>
<evidence type="ECO:0000256" key="1">
    <source>
        <dbReference type="ARBA" id="ARBA00004141"/>
    </source>
</evidence>
<keyword evidence="7" id="KW-0325">Glycoprotein</keyword>
<keyword evidence="12" id="KW-1185">Reference proteome</keyword>
<proteinExistence type="predicted"/>
<evidence type="ECO:0000256" key="8">
    <source>
        <dbReference type="ARBA" id="ARBA00023224"/>
    </source>
</evidence>
<accession>A0AAN8GUB4</accession>
<comment type="caution">
    <text evidence="11">The sequence shown here is derived from an EMBL/GenBank/DDBJ whole genome shotgun (WGS) entry which is preliminary data.</text>
</comment>
<organism evidence="11 12">
    <name type="scientific">Champsocephalus esox</name>
    <name type="common">pike icefish</name>
    <dbReference type="NCBI Taxonomy" id="159716"/>
    <lineage>
        <taxon>Eukaryota</taxon>
        <taxon>Metazoa</taxon>
        <taxon>Chordata</taxon>
        <taxon>Craniata</taxon>
        <taxon>Vertebrata</taxon>
        <taxon>Euteleostomi</taxon>
        <taxon>Actinopterygii</taxon>
        <taxon>Neopterygii</taxon>
        <taxon>Teleostei</taxon>
        <taxon>Neoteleostei</taxon>
        <taxon>Acanthomorphata</taxon>
        <taxon>Eupercaria</taxon>
        <taxon>Perciformes</taxon>
        <taxon>Notothenioidei</taxon>
        <taxon>Channichthyidae</taxon>
        <taxon>Champsocephalus</taxon>
    </lineage>
</organism>
<dbReference type="SUPFAM" id="SSF81321">
    <property type="entry name" value="Family A G protein-coupled receptor-like"/>
    <property type="match status" value="1"/>
</dbReference>
<protein>
    <recommendedName>
        <fullName evidence="10">G-protein coupled receptors family 1 profile domain-containing protein</fullName>
    </recommendedName>
</protein>
<keyword evidence="3 9" id="KW-1133">Transmembrane helix</keyword>
<dbReference type="InterPro" id="IPR017452">
    <property type="entry name" value="GPCR_Rhodpsn_7TM"/>
</dbReference>
<dbReference type="PRINTS" id="PR00237">
    <property type="entry name" value="GPCRRHODOPSN"/>
</dbReference>
<name>A0AAN8GUB4_9TELE</name>
<dbReference type="Pfam" id="PF00001">
    <property type="entry name" value="7tm_1"/>
    <property type="match status" value="1"/>
</dbReference>
<dbReference type="InterPro" id="IPR000276">
    <property type="entry name" value="GPCR_Rhodpsn"/>
</dbReference>
<evidence type="ECO:0000313" key="11">
    <source>
        <dbReference type="EMBL" id="KAK5892414.1"/>
    </source>
</evidence>
<feature type="transmembrane region" description="Helical" evidence="9">
    <location>
        <begin position="125"/>
        <end position="146"/>
    </location>
</feature>
<sequence>MEAYLQRLAHLDEGLYHDFYGLWIALMVINSLIFMVGLVLNILALYVFCFRTKQKTTSVIYTINLAVTDLLNPGCCLSKLLFLTITEFFLPLIIIMVFTVRIMWALADRRLMQQSRDMRRRAVQLLSTVLIIFTVCFTPFHIRQVVVYFHPEMPHHVIAYHLTVTLSSLNSCMDPVVYCFVTNNFQATMRNIFRRAEPEQTSGDIISMQHSSKASGGTANAITNNMIKMTKISPTLQRQSGE</sequence>
<evidence type="ECO:0000256" key="6">
    <source>
        <dbReference type="ARBA" id="ARBA00023170"/>
    </source>
</evidence>
<keyword evidence="8" id="KW-0807">Transducer</keyword>
<dbReference type="EMBL" id="JAULUE010002055">
    <property type="protein sequence ID" value="KAK5892414.1"/>
    <property type="molecule type" value="Genomic_DNA"/>
</dbReference>
<dbReference type="AlphaFoldDB" id="A0AAN8GUB4"/>
<dbReference type="GO" id="GO:0035025">
    <property type="term" value="P:positive regulation of Rho protein signal transduction"/>
    <property type="evidence" value="ECO:0007669"/>
    <property type="project" value="TreeGrafter"/>
</dbReference>
<dbReference type="Proteomes" id="UP001335648">
    <property type="component" value="Unassembled WGS sequence"/>
</dbReference>
<keyword evidence="2 9" id="KW-0812">Transmembrane</keyword>
<feature type="transmembrane region" description="Helical" evidence="9">
    <location>
        <begin position="20"/>
        <end position="47"/>
    </location>
</feature>